<dbReference type="Gene3D" id="3.30.70.890">
    <property type="entry name" value="GHMP kinase, C-terminal domain"/>
    <property type="match status" value="1"/>
</dbReference>
<evidence type="ECO:0000313" key="18">
    <source>
        <dbReference type="Proteomes" id="UP000253922"/>
    </source>
</evidence>
<dbReference type="UniPathway" id="UPA00050">
    <property type="reaction ID" value="UER00064"/>
</dbReference>
<dbReference type="Proteomes" id="UP000264141">
    <property type="component" value="Unassembled WGS sequence"/>
</dbReference>
<comment type="function">
    <text evidence="12 13">Catalyzes the ATP-dependent phosphorylation of L-homoserine to L-homoserine phosphate.</text>
</comment>
<evidence type="ECO:0000256" key="2">
    <source>
        <dbReference type="ARBA" id="ARBA00007370"/>
    </source>
</evidence>
<keyword evidence="9 13" id="KW-0418">Kinase</keyword>
<evidence type="ECO:0000256" key="7">
    <source>
        <dbReference type="ARBA" id="ARBA00022697"/>
    </source>
</evidence>
<sequence>MNTAITVRVPATTANLGPGFDCLGLALNLWNEADFSLEGSGLCIELQGEGIGSLPIDSSNAVAQGFFLFLKARHLPHPPGLKILCRNRIPPASGLGSSASALLIGLLAANGLYGSPASLEEILTLACEVEGHADNTSAALYGGLTLSIHEAQGWLVRRYPVPPLQVILALPAINLPTRVARAALPEQVSREAAIHNIGRTALMIEALTTGNLELLSRAIHDCLHQPYRLQLIPGAAEAMQAARHAGAAGVALSGAGPSLIAFADHHHPEIGAAMQAAFEQAGVSTRILHLTTSLEGAQVLI</sequence>
<dbReference type="InterPro" id="IPR006203">
    <property type="entry name" value="GHMP_knse_ATP-bd_CS"/>
</dbReference>
<dbReference type="NCBIfam" id="TIGR00191">
    <property type="entry name" value="thrB"/>
    <property type="match status" value="1"/>
</dbReference>
<accession>A0A3D1JGR5</accession>
<feature type="domain" description="GHMP kinase N-terminal" evidence="14">
    <location>
        <begin position="70"/>
        <end position="143"/>
    </location>
</feature>
<keyword evidence="10 13" id="KW-0067">ATP-binding</keyword>
<evidence type="ECO:0000256" key="3">
    <source>
        <dbReference type="ARBA" id="ARBA00012078"/>
    </source>
</evidence>
<comment type="pathway">
    <text evidence="1 13">Amino-acid biosynthesis; L-threonine biosynthesis; L-threonine from L-aspartate: step 4/5.</text>
</comment>
<dbReference type="GO" id="GO:0005524">
    <property type="term" value="F:ATP binding"/>
    <property type="evidence" value="ECO:0007669"/>
    <property type="project" value="UniProtKB-UniRule"/>
</dbReference>
<keyword evidence="13" id="KW-0963">Cytoplasm</keyword>
<dbReference type="HAMAP" id="MF_00384">
    <property type="entry name" value="Homoser_kinase"/>
    <property type="match status" value="1"/>
</dbReference>
<organism evidence="17 19">
    <name type="scientific">Anaerolinea thermolimosa</name>
    <dbReference type="NCBI Taxonomy" id="229919"/>
    <lineage>
        <taxon>Bacteria</taxon>
        <taxon>Bacillati</taxon>
        <taxon>Chloroflexota</taxon>
        <taxon>Anaerolineae</taxon>
        <taxon>Anaerolineales</taxon>
        <taxon>Anaerolineaceae</taxon>
        <taxon>Anaerolinea</taxon>
    </lineage>
</organism>
<dbReference type="InterPro" id="IPR014721">
    <property type="entry name" value="Ribsml_uS5_D2-typ_fold_subgr"/>
</dbReference>
<evidence type="ECO:0000313" key="16">
    <source>
        <dbReference type="EMBL" id="GAP08634.1"/>
    </source>
</evidence>
<evidence type="ECO:0000256" key="10">
    <source>
        <dbReference type="ARBA" id="ARBA00022840"/>
    </source>
</evidence>
<evidence type="ECO:0000256" key="9">
    <source>
        <dbReference type="ARBA" id="ARBA00022777"/>
    </source>
</evidence>
<dbReference type="EC" id="2.7.1.39" evidence="3 13"/>
<evidence type="ECO:0000259" key="14">
    <source>
        <dbReference type="Pfam" id="PF00288"/>
    </source>
</evidence>
<dbReference type="RefSeq" id="WP_062196373.1">
    <property type="nucleotide sequence ID" value="NZ_DF967967.1"/>
</dbReference>
<dbReference type="OrthoDB" id="9769912at2"/>
<dbReference type="GO" id="GO:0005737">
    <property type="term" value="C:cytoplasm"/>
    <property type="evidence" value="ECO:0007669"/>
    <property type="project" value="UniProtKB-SubCell"/>
</dbReference>
<dbReference type="InterPro" id="IPR013750">
    <property type="entry name" value="GHMP_kinase_C_dom"/>
</dbReference>
<dbReference type="STRING" id="229919.GCA_001050195_03473"/>
<dbReference type="SUPFAM" id="SSF55060">
    <property type="entry name" value="GHMP Kinase, C-terminal domain"/>
    <property type="match status" value="1"/>
</dbReference>
<evidence type="ECO:0000256" key="6">
    <source>
        <dbReference type="ARBA" id="ARBA00022679"/>
    </source>
</evidence>
<dbReference type="PANTHER" id="PTHR20861">
    <property type="entry name" value="HOMOSERINE/4-DIPHOSPHOCYTIDYL-2-C-METHYL-D-ERYTHRITOL KINASE"/>
    <property type="match status" value="1"/>
</dbReference>
<reference evidence="18" key="2">
    <citation type="submission" date="2015-07" db="EMBL/GenBank/DDBJ databases">
        <title>Draft Genome Sequences of Anaerolinea thermolimosa IMO-1, Bellilinea caldifistulae GOMI-1, Leptolinea tardivitalis YMTK-2, Levilinea saccharolytica KIBI-1,Longilinea arvoryzae KOME-1, Previously Described as Members of the Anaerolineaceae (Chloroflexi).</title>
        <authorList>
            <person name="Sekiguchi Y."/>
            <person name="Ohashi A."/>
            <person name="Matsuura N."/>
            <person name="Tourlousse M.D."/>
        </authorList>
    </citation>
    <scope>NUCLEOTIDE SEQUENCE [LARGE SCALE GENOMIC DNA]</scope>
    <source>
        <strain evidence="18">IMO-1</strain>
    </source>
</reference>
<reference evidence="16" key="1">
    <citation type="journal article" date="2015" name="Genome Announc.">
        <title>Draft Genome Sequences of Anaerolinea thermolimosa IMO-1, Bellilinea caldifistulae GOMI-1, Leptolinea tardivitalis YMTK-2, Levilinea saccharolytica KIBI-1, Longilinea arvoryzae KOME-1, Previously Described as Members of the Class Anaerolineae (Chloroflexi).</title>
        <authorList>
            <person name="Matsuura N."/>
            <person name="Tourlousse M.D."/>
            <person name="Ohashi A."/>
            <person name="Hugenholtz P."/>
            <person name="Sekiguchi Y."/>
        </authorList>
    </citation>
    <scope>NUCLEOTIDE SEQUENCE</scope>
    <source>
        <strain evidence="16">IMO-1</strain>
    </source>
</reference>
<dbReference type="PANTHER" id="PTHR20861:SF1">
    <property type="entry name" value="HOMOSERINE KINASE"/>
    <property type="match status" value="1"/>
</dbReference>
<dbReference type="SUPFAM" id="SSF54211">
    <property type="entry name" value="Ribosomal protein S5 domain 2-like"/>
    <property type="match status" value="1"/>
</dbReference>
<dbReference type="InterPro" id="IPR006204">
    <property type="entry name" value="GHMP_kinase_N_dom"/>
</dbReference>
<evidence type="ECO:0000259" key="15">
    <source>
        <dbReference type="Pfam" id="PF08544"/>
    </source>
</evidence>
<evidence type="ECO:0000256" key="5">
    <source>
        <dbReference type="ARBA" id="ARBA00022605"/>
    </source>
</evidence>
<keyword evidence="7 13" id="KW-0791">Threonine biosynthesis</keyword>
<comment type="similarity">
    <text evidence="2 13">Belongs to the GHMP kinase family. Homoserine kinase subfamily.</text>
</comment>
<comment type="catalytic activity">
    <reaction evidence="11 13">
        <text>L-homoserine + ATP = O-phospho-L-homoserine + ADP + H(+)</text>
        <dbReference type="Rhea" id="RHEA:13985"/>
        <dbReference type="ChEBI" id="CHEBI:15378"/>
        <dbReference type="ChEBI" id="CHEBI:30616"/>
        <dbReference type="ChEBI" id="CHEBI:57476"/>
        <dbReference type="ChEBI" id="CHEBI:57590"/>
        <dbReference type="ChEBI" id="CHEBI:456216"/>
        <dbReference type="EC" id="2.7.1.39"/>
    </reaction>
</comment>
<name>A0A3D1JGR5_9CHLR</name>
<dbReference type="InterPro" id="IPR000870">
    <property type="entry name" value="Homoserine_kinase"/>
</dbReference>
<dbReference type="PIRSF" id="PIRSF000676">
    <property type="entry name" value="Homoser_kin"/>
    <property type="match status" value="1"/>
</dbReference>
<evidence type="ECO:0000256" key="13">
    <source>
        <dbReference type="HAMAP-Rule" id="MF_00384"/>
    </source>
</evidence>
<feature type="domain" description="GHMP kinase C-terminal" evidence="15">
    <location>
        <begin position="203"/>
        <end position="278"/>
    </location>
</feature>
<dbReference type="EMBL" id="DF967967">
    <property type="protein sequence ID" value="GAP08634.1"/>
    <property type="molecule type" value="Genomic_DNA"/>
</dbReference>
<proteinExistence type="inferred from homology"/>
<dbReference type="InterPro" id="IPR020568">
    <property type="entry name" value="Ribosomal_Su5_D2-typ_SF"/>
</dbReference>
<dbReference type="GO" id="GO:0009088">
    <property type="term" value="P:threonine biosynthetic process"/>
    <property type="evidence" value="ECO:0007669"/>
    <property type="project" value="UniProtKB-UniRule"/>
</dbReference>
<dbReference type="PRINTS" id="PR00958">
    <property type="entry name" value="HOMSERKINASE"/>
</dbReference>
<protein>
    <recommendedName>
        <fullName evidence="4 13">Homoserine kinase</fullName>
        <shortName evidence="13">HK</shortName>
        <shortName evidence="13">HSK</shortName>
        <ecNumber evidence="3 13">2.7.1.39</ecNumber>
    </recommendedName>
</protein>
<dbReference type="InterPro" id="IPR036554">
    <property type="entry name" value="GHMP_kinase_C_sf"/>
</dbReference>
<keyword evidence="8 13" id="KW-0547">Nucleotide-binding</keyword>
<dbReference type="Pfam" id="PF08544">
    <property type="entry name" value="GHMP_kinases_C"/>
    <property type="match status" value="1"/>
</dbReference>
<dbReference type="EMBL" id="DPBP01000030">
    <property type="protein sequence ID" value="HCE17712.1"/>
    <property type="molecule type" value="Genomic_DNA"/>
</dbReference>
<keyword evidence="5 13" id="KW-0028">Amino-acid biosynthesis</keyword>
<evidence type="ECO:0000256" key="11">
    <source>
        <dbReference type="ARBA" id="ARBA00049375"/>
    </source>
</evidence>
<dbReference type="Pfam" id="PF00288">
    <property type="entry name" value="GHMP_kinases_N"/>
    <property type="match status" value="1"/>
</dbReference>
<evidence type="ECO:0000256" key="12">
    <source>
        <dbReference type="ARBA" id="ARBA00049954"/>
    </source>
</evidence>
<dbReference type="PROSITE" id="PS00627">
    <property type="entry name" value="GHMP_KINASES_ATP"/>
    <property type="match status" value="1"/>
</dbReference>
<comment type="subcellular location">
    <subcellularLocation>
        <location evidence="13">Cytoplasm</location>
    </subcellularLocation>
</comment>
<dbReference type="Proteomes" id="UP000253922">
    <property type="component" value="Unassembled WGS sequence"/>
</dbReference>
<evidence type="ECO:0000256" key="4">
    <source>
        <dbReference type="ARBA" id="ARBA00017858"/>
    </source>
</evidence>
<keyword evidence="18" id="KW-1185">Reference proteome</keyword>
<keyword evidence="6 13" id="KW-0808">Transferase</keyword>
<dbReference type="GO" id="GO:0004413">
    <property type="term" value="F:homoserine kinase activity"/>
    <property type="evidence" value="ECO:0007669"/>
    <property type="project" value="UniProtKB-UniRule"/>
</dbReference>
<dbReference type="AlphaFoldDB" id="A0A3D1JGR5"/>
<evidence type="ECO:0000256" key="8">
    <source>
        <dbReference type="ARBA" id="ARBA00022741"/>
    </source>
</evidence>
<evidence type="ECO:0000313" key="19">
    <source>
        <dbReference type="Proteomes" id="UP000264141"/>
    </source>
</evidence>
<dbReference type="Gene3D" id="3.30.230.10">
    <property type="match status" value="1"/>
</dbReference>
<gene>
    <name evidence="13 17" type="primary">thrB</name>
    <name evidence="16" type="ORF">ATHL_03539</name>
    <name evidence="17" type="ORF">DEQ80_07625</name>
</gene>
<evidence type="ECO:0000313" key="17">
    <source>
        <dbReference type="EMBL" id="HCE17712.1"/>
    </source>
</evidence>
<reference evidence="17 19" key="3">
    <citation type="journal article" date="2018" name="Nat. Biotechnol.">
        <title>A standardized bacterial taxonomy based on genome phylogeny substantially revises the tree of life.</title>
        <authorList>
            <person name="Parks D.H."/>
            <person name="Chuvochina M."/>
            <person name="Waite D.W."/>
            <person name="Rinke C."/>
            <person name="Skarshewski A."/>
            <person name="Chaumeil P.A."/>
            <person name="Hugenholtz P."/>
        </authorList>
    </citation>
    <scope>NUCLEOTIDE SEQUENCE [LARGE SCALE GENOMIC DNA]</scope>
    <source>
        <strain evidence="17">UBA8781</strain>
    </source>
</reference>
<evidence type="ECO:0000256" key="1">
    <source>
        <dbReference type="ARBA" id="ARBA00005015"/>
    </source>
</evidence>
<feature type="binding site" evidence="13">
    <location>
        <begin position="90"/>
        <end position="100"/>
    </location>
    <ligand>
        <name>ATP</name>
        <dbReference type="ChEBI" id="CHEBI:30616"/>
    </ligand>
</feature>